<dbReference type="InterPro" id="IPR003099">
    <property type="entry name" value="Prephen_DH"/>
</dbReference>
<dbReference type="EC" id="1.3.1.12" evidence="2"/>
<dbReference type="SUPFAM" id="SSF48179">
    <property type="entry name" value="6-phosphogluconate dehydrogenase C-terminal domain-like"/>
    <property type="match status" value="1"/>
</dbReference>
<evidence type="ECO:0000259" key="12">
    <source>
        <dbReference type="PROSITE" id="PS51168"/>
    </source>
</evidence>
<keyword evidence="4" id="KW-0827">Tyrosine biosynthesis</keyword>
<dbReference type="Gene3D" id="1.10.3660.10">
    <property type="entry name" value="6-phosphogluconate dehydrogenase C-terminal like domain"/>
    <property type="match status" value="1"/>
</dbReference>
<comment type="catalytic activity">
    <reaction evidence="11">
        <text>prephenate + NAD(+) = 3-(4-hydroxyphenyl)pyruvate + CO2 + NADH</text>
        <dbReference type="Rhea" id="RHEA:13869"/>
        <dbReference type="ChEBI" id="CHEBI:16526"/>
        <dbReference type="ChEBI" id="CHEBI:29934"/>
        <dbReference type="ChEBI" id="CHEBI:36242"/>
        <dbReference type="ChEBI" id="CHEBI:57540"/>
        <dbReference type="ChEBI" id="CHEBI:57945"/>
        <dbReference type="EC" id="1.3.1.12"/>
    </reaction>
</comment>
<dbReference type="Pfam" id="PF01842">
    <property type="entry name" value="ACT"/>
    <property type="match status" value="1"/>
</dbReference>
<dbReference type="Pfam" id="PF01817">
    <property type="entry name" value="CM_2"/>
    <property type="match status" value="1"/>
</dbReference>
<dbReference type="SUPFAM" id="SSF51735">
    <property type="entry name" value="NAD(P)-binding Rossmann-fold domains"/>
    <property type="match status" value="1"/>
</dbReference>
<dbReference type="Gene3D" id="1.20.59.10">
    <property type="entry name" value="Chorismate mutase"/>
    <property type="match status" value="1"/>
</dbReference>
<dbReference type="RefSeq" id="WP_193807925.1">
    <property type="nucleotide sequence ID" value="NZ_CP087714.1"/>
</dbReference>
<sequence>MRILVFGHGGMGKIFRDFFEARGYYVRSYDVDESKADVRLEETGNFDIVFLCVPMDRIEEAVRIVISVSAPKLVVDISSVKKNAIDILEKYGLRYLSIHPMFGPGSDLGLSNIIVVRKSGAPEEKIILEEFRKSGAVLTEMSVEEHDRKMAEIQGVAHFVLFLFALSLKNRFHDDFEIASPVFLVLHKLASRIINQNWEMYYLIQKNAEELRREVAENAKILDEALSDRDRFRELVYSLRKSFRNYRDSTLILESYKATVDARGIDELRGYIRALDSLILELIERRVNAGKKVAMEKIKLNEPIEISRVEDVKMREILKRTGLNPVRVSEIFEKIMELTKEEEYRVLGIGRKVAVLGPMGSFSEEAALKLTGSRLPLIYKNSVDDIFRAVESGEVECGIVPIENSTYGTVLNTLDALLKYDVQVFGEYEHDIRHNLAARRDLPLKEIKTIYSHPQAIAQCSEFINNYLPHAEIRYTRSTSEAVEMLDDSSAAIVSELAARLYRLHVIKRGIQTANNNRTRFYLIRKSGENGDGDITSLFFGVEDEPGALFRVLEVFYRHGINLRKLESRPAGTKLGDYVFFAEAERKLDDSILSELKEKTSFCRIAGIFRKIDRLEVFSERRTSSGTEFQTAWQT</sequence>
<dbReference type="Pfam" id="PF20463">
    <property type="entry name" value="PDH_C"/>
    <property type="match status" value="1"/>
</dbReference>
<dbReference type="SUPFAM" id="SSF55021">
    <property type="entry name" value="ACT-like"/>
    <property type="match status" value="1"/>
</dbReference>
<accession>A0ABZ3H5I9</accession>
<dbReference type="InterPro" id="IPR001086">
    <property type="entry name" value="Preph_deHydtase"/>
</dbReference>
<dbReference type="GeneID" id="90448957"/>
<dbReference type="PROSITE" id="PS51168">
    <property type="entry name" value="CHORISMATE_MUT_2"/>
    <property type="match status" value="1"/>
</dbReference>
<dbReference type="Gene3D" id="3.30.70.260">
    <property type="match status" value="1"/>
</dbReference>
<dbReference type="PROSITE" id="PS51671">
    <property type="entry name" value="ACT"/>
    <property type="match status" value="1"/>
</dbReference>
<evidence type="ECO:0000256" key="3">
    <source>
        <dbReference type="ARBA" id="ARBA00016891"/>
    </source>
</evidence>
<keyword evidence="17" id="KW-1185">Reference proteome</keyword>
<dbReference type="InterPro" id="IPR046825">
    <property type="entry name" value="PDH_C"/>
</dbReference>
<keyword evidence="10 16" id="KW-0456">Lyase</keyword>
<dbReference type="InterPro" id="IPR002912">
    <property type="entry name" value="ACT_dom"/>
</dbReference>
<evidence type="ECO:0000256" key="11">
    <source>
        <dbReference type="ARBA" id="ARBA00049260"/>
    </source>
</evidence>
<evidence type="ECO:0000313" key="16">
    <source>
        <dbReference type="EMBL" id="XAT64667.1"/>
    </source>
</evidence>
<evidence type="ECO:0000256" key="1">
    <source>
        <dbReference type="ARBA" id="ARBA00005067"/>
    </source>
</evidence>
<dbReference type="GO" id="GO:0004664">
    <property type="term" value="F:prephenate dehydratase activity"/>
    <property type="evidence" value="ECO:0007669"/>
    <property type="project" value="UniProtKB-EC"/>
</dbReference>
<feature type="domain" description="Prephenate dehydratase" evidence="13">
    <location>
        <begin position="352"/>
        <end position="526"/>
    </location>
</feature>
<dbReference type="InterPro" id="IPR036263">
    <property type="entry name" value="Chorismate_II_sf"/>
</dbReference>
<evidence type="ECO:0000256" key="8">
    <source>
        <dbReference type="ARBA" id="ARBA00023141"/>
    </source>
</evidence>
<evidence type="ECO:0000256" key="2">
    <source>
        <dbReference type="ARBA" id="ARBA00012068"/>
    </source>
</evidence>
<dbReference type="InterPro" id="IPR046826">
    <property type="entry name" value="PDH_N"/>
</dbReference>
<evidence type="ECO:0000256" key="4">
    <source>
        <dbReference type="ARBA" id="ARBA00022498"/>
    </source>
</evidence>
<dbReference type="Pfam" id="PF00800">
    <property type="entry name" value="PDT"/>
    <property type="match status" value="1"/>
</dbReference>
<evidence type="ECO:0000313" key="17">
    <source>
        <dbReference type="Proteomes" id="UP001492541"/>
    </source>
</evidence>
<dbReference type="EMBL" id="CP087714">
    <property type="protein sequence ID" value="XAT64667.1"/>
    <property type="molecule type" value="Genomic_DNA"/>
</dbReference>
<keyword evidence="6" id="KW-0560">Oxidoreductase</keyword>
<dbReference type="PANTHER" id="PTHR21022:SF19">
    <property type="entry name" value="PREPHENATE DEHYDRATASE-RELATED"/>
    <property type="match status" value="1"/>
</dbReference>
<feature type="domain" description="Chorismate mutase" evidence="12">
    <location>
        <begin position="259"/>
        <end position="347"/>
    </location>
</feature>
<evidence type="ECO:0000256" key="6">
    <source>
        <dbReference type="ARBA" id="ARBA00023002"/>
    </source>
</evidence>
<keyword evidence="7" id="KW-0520">NAD</keyword>
<name>A0ABZ3H5I9_GEOAI</name>
<dbReference type="InterPro" id="IPR008927">
    <property type="entry name" value="6-PGluconate_DH-like_C_sf"/>
</dbReference>
<dbReference type="Gene3D" id="3.40.50.720">
    <property type="entry name" value="NAD(P)-binding Rossmann-like Domain"/>
    <property type="match status" value="1"/>
</dbReference>
<evidence type="ECO:0000256" key="10">
    <source>
        <dbReference type="ARBA" id="ARBA00023239"/>
    </source>
</evidence>
<dbReference type="PANTHER" id="PTHR21022">
    <property type="entry name" value="PREPHENATE DEHYDRATASE P PROTEIN"/>
    <property type="match status" value="1"/>
</dbReference>
<evidence type="ECO:0000256" key="7">
    <source>
        <dbReference type="ARBA" id="ARBA00023027"/>
    </source>
</evidence>
<organism evidence="16 17">
    <name type="scientific">Geoglobus acetivorans</name>
    <dbReference type="NCBI Taxonomy" id="565033"/>
    <lineage>
        <taxon>Archaea</taxon>
        <taxon>Methanobacteriati</taxon>
        <taxon>Methanobacteriota</taxon>
        <taxon>Archaeoglobi</taxon>
        <taxon>Archaeoglobales</taxon>
        <taxon>Archaeoglobaceae</taxon>
        <taxon>Geoglobus</taxon>
    </lineage>
</organism>
<evidence type="ECO:0000259" key="14">
    <source>
        <dbReference type="PROSITE" id="PS51176"/>
    </source>
</evidence>
<evidence type="ECO:0000259" key="15">
    <source>
        <dbReference type="PROSITE" id="PS51671"/>
    </source>
</evidence>
<comment type="pathway">
    <text evidence="1">Amino-acid biosynthesis; L-tyrosine biosynthesis; (4-hydroxyphenyl)pyruvate from prephenate (NAD(+) route): step 1/1.</text>
</comment>
<gene>
    <name evidence="16" type="primary">pheA</name>
    <name evidence="16" type="ORF">LPQ35_04690</name>
</gene>
<keyword evidence="5" id="KW-0028">Amino-acid biosynthesis</keyword>
<dbReference type="Pfam" id="PF02153">
    <property type="entry name" value="PDH_N"/>
    <property type="match status" value="1"/>
</dbReference>
<evidence type="ECO:0000256" key="5">
    <source>
        <dbReference type="ARBA" id="ARBA00022605"/>
    </source>
</evidence>
<evidence type="ECO:0000259" key="13">
    <source>
        <dbReference type="PROSITE" id="PS51171"/>
    </source>
</evidence>
<evidence type="ECO:0000256" key="9">
    <source>
        <dbReference type="ARBA" id="ARBA00023222"/>
    </source>
</evidence>
<keyword evidence="9" id="KW-0584">Phenylalanine biosynthesis</keyword>
<dbReference type="InterPro" id="IPR045865">
    <property type="entry name" value="ACT-like_dom_sf"/>
</dbReference>
<protein>
    <recommendedName>
        <fullName evidence="3">Prephenate dehydrogenase</fullName>
        <ecNumber evidence="2">1.3.1.12</ecNumber>
    </recommendedName>
</protein>
<dbReference type="Proteomes" id="UP001492541">
    <property type="component" value="Chromosome"/>
</dbReference>
<feature type="domain" description="ACT" evidence="15">
    <location>
        <begin position="537"/>
        <end position="610"/>
    </location>
</feature>
<dbReference type="SUPFAM" id="SSF48600">
    <property type="entry name" value="Chorismate mutase II"/>
    <property type="match status" value="1"/>
</dbReference>
<dbReference type="InterPro" id="IPR002701">
    <property type="entry name" value="CM_II_prokaryot"/>
</dbReference>
<proteinExistence type="predicted"/>
<dbReference type="PROSITE" id="PS51171">
    <property type="entry name" value="PREPHENATE_DEHYDR_3"/>
    <property type="match status" value="1"/>
</dbReference>
<dbReference type="CDD" id="cd04905">
    <property type="entry name" value="ACT_CM-PDT"/>
    <property type="match status" value="1"/>
</dbReference>
<keyword evidence="8" id="KW-0057">Aromatic amino acid biosynthesis</keyword>
<dbReference type="InterPro" id="IPR036979">
    <property type="entry name" value="CM_dom_sf"/>
</dbReference>
<dbReference type="SUPFAM" id="SSF53850">
    <property type="entry name" value="Periplasmic binding protein-like II"/>
    <property type="match status" value="1"/>
</dbReference>
<dbReference type="PROSITE" id="PS51176">
    <property type="entry name" value="PDH_ADH"/>
    <property type="match status" value="1"/>
</dbReference>
<dbReference type="NCBIfam" id="NF008865">
    <property type="entry name" value="PRK11898.1"/>
    <property type="match status" value="1"/>
</dbReference>
<reference evidence="16 17" key="1">
    <citation type="submission" date="2021-11" db="EMBL/GenBank/DDBJ databases">
        <title>Whole genome of Geoglobus acetivorans.</title>
        <authorList>
            <person name="Liu D."/>
        </authorList>
    </citation>
    <scope>NUCLEOTIDE SEQUENCE [LARGE SCALE GENOMIC DNA]</scope>
    <source>
        <strain evidence="16 17">SBH6</strain>
    </source>
</reference>
<dbReference type="Gene3D" id="3.40.190.10">
    <property type="entry name" value="Periplasmic binding protein-like II"/>
    <property type="match status" value="2"/>
</dbReference>
<dbReference type="InterPro" id="IPR036291">
    <property type="entry name" value="NAD(P)-bd_dom_sf"/>
</dbReference>
<dbReference type="SMART" id="SM00830">
    <property type="entry name" value="CM_2"/>
    <property type="match status" value="1"/>
</dbReference>
<dbReference type="CDD" id="cd13532">
    <property type="entry name" value="PBP2_PDT_like"/>
    <property type="match status" value="1"/>
</dbReference>
<feature type="domain" description="Prephenate/arogenate dehydrogenase" evidence="14">
    <location>
        <begin position="1"/>
        <end position="261"/>
    </location>
</feature>